<feature type="compositionally biased region" description="Low complexity" evidence="1">
    <location>
        <begin position="22"/>
        <end position="43"/>
    </location>
</feature>
<feature type="region of interest" description="Disordered" evidence="1">
    <location>
        <begin position="1"/>
        <end position="60"/>
    </location>
</feature>
<dbReference type="EMBL" id="JAPWTK010001392">
    <property type="protein sequence ID" value="KAJ8932672.1"/>
    <property type="molecule type" value="Genomic_DNA"/>
</dbReference>
<keyword evidence="3" id="KW-1185">Reference proteome</keyword>
<evidence type="ECO:0000256" key="1">
    <source>
        <dbReference type="SAM" id="MobiDB-lite"/>
    </source>
</evidence>
<proteinExistence type="predicted"/>
<organism evidence="2 3">
    <name type="scientific">Aromia moschata</name>
    <dbReference type="NCBI Taxonomy" id="1265417"/>
    <lineage>
        <taxon>Eukaryota</taxon>
        <taxon>Metazoa</taxon>
        <taxon>Ecdysozoa</taxon>
        <taxon>Arthropoda</taxon>
        <taxon>Hexapoda</taxon>
        <taxon>Insecta</taxon>
        <taxon>Pterygota</taxon>
        <taxon>Neoptera</taxon>
        <taxon>Endopterygota</taxon>
        <taxon>Coleoptera</taxon>
        <taxon>Polyphaga</taxon>
        <taxon>Cucujiformia</taxon>
        <taxon>Chrysomeloidea</taxon>
        <taxon>Cerambycidae</taxon>
        <taxon>Cerambycinae</taxon>
        <taxon>Callichromatini</taxon>
        <taxon>Aromia</taxon>
    </lineage>
</organism>
<feature type="compositionally biased region" description="Polar residues" evidence="1">
    <location>
        <begin position="44"/>
        <end position="57"/>
    </location>
</feature>
<accession>A0AAV8X1W7</accession>
<reference evidence="2" key="1">
    <citation type="journal article" date="2023" name="Insect Mol. Biol.">
        <title>Genome sequencing provides insights into the evolution of gene families encoding plant cell wall-degrading enzymes in longhorned beetles.</title>
        <authorList>
            <person name="Shin N.R."/>
            <person name="Okamura Y."/>
            <person name="Kirsch R."/>
            <person name="Pauchet Y."/>
        </authorList>
    </citation>
    <scope>NUCLEOTIDE SEQUENCE</scope>
    <source>
        <strain evidence="2">AMC_N1</strain>
    </source>
</reference>
<evidence type="ECO:0000313" key="2">
    <source>
        <dbReference type="EMBL" id="KAJ8932672.1"/>
    </source>
</evidence>
<gene>
    <name evidence="2" type="ORF">NQ318_021211</name>
</gene>
<feature type="compositionally biased region" description="Polar residues" evidence="1">
    <location>
        <begin position="9"/>
        <end position="21"/>
    </location>
</feature>
<name>A0AAV8X1W7_9CUCU</name>
<evidence type="ECO:0000313" key="3">
    <source>
        <dbReference type="Proteomes" id="UP001162162"/>
    </source>
</evidence>
<dbReference type="Proteomes" id="UP001162162">
    <property type="component" value="Unassembled WGS sequence"/>
</dbReference>
<dbReference type="AlphaFoldDB" id="A0AAV8X1W7"/>
<comment type="caution">
    <text evidence="2">The sequence shown here is derived from an EMBL/GenBank/DDBJ whole genome shotgun (WGS) entry which is preliminary data.</text>
</comment>
<sequence length="182" mass="20974">MVPTRNYKSEYQTPQNTNAQSQGYQDNYPDYQQQNWGQHNNWGSSSLRTRPSETTSDSKPKINIISDIKLPPVFNGPSDKKINIISDIKIEPKIEDFEESMSVKLEIKNEVKSEIKVEDDVKTVDNPLAKLTPLMPLKDSKRTAESLMIGQMELLGAPHTRLHRKLCQMEILFCIIREHSFR</sequence>
<protein>
    <submittedName>
        <fullName evidence="2">Uncharacterized protein</fullName>
    </submittedName>
</protein>